<sequence length="792" mass="91678">MKRFLLISVALAALLAGVSCSVTRKIPQDSFLVQKVTIETDKSTPRKERIPASELKKYIRQFPNKRLLGLNFYAWIYEQADPKKDNWWNNFKRRMGEEPVLLDVTQTQQSARNLKSLMDYRGFFSSDVDYQIDTISRKKRAMITYSVVQRKPYRINSISYDFRDRFLEQILLPDTTRTLLHVGEVFDLGVLDAERQRIASYLQARGYYDFTVNNIEYLADTLGGNDRVDLTMIIKQHLVGYDEQGDPILRNNTVYRIGQINIFPNYDPTEAINPDYREGLDTIYYRGLNVIYHKDNKRPNIRPSVLRQVVPLYPNYVYNVHRVDQTYNQIMSMGYYKSANVIFTEQVDTLQEASYVTYIGDRSVDSLQQTPEGYLQCDIQGIPALRQGYKIELEGSTTSSFYGLRATAGYQNRNIFRGAEALDISFTVGYEYMKAEQARVRNAKEFGVTVGLQFPRFVLPFRMQRWQSIYQPKTRLEFGINYQDRPYYRRTLSSLSWTYTWNNRRYSSFSFRPIDINVIDMGYLDQQFMDQLQNEYLINSYRSQFISGLSFGYVYNNQRRNLGGNATVLRFNFETAGNLIDGLEHLFSKPVAGEDYYQIFGLRYSQYFRADLSISHKVMLGEVSALVGRLYGGYGMAYGNSVSIPFDRLFYAGGANSMRGWAPRTLGPGSAPEVTNAAYPSQLGDMKLEANLEFRFPIWGMFHGAAFVDVGNIWYADRKTAGSPDEVFHFDTFYKQLGFDGGIGLRVDIKFVVLRLDWGIQLHNPNAPVGQRWIQKFRWKNTALNFGVGYPF</sequence>
<dbReference type="AlphaFoldDB" id="A0A9D2RIX2"/>
<dbReference type="Gene3D" id="2.40.160.50">
    <property type="entry name" value="membrane protein fhac: a member of the omp85/tpsb transporter family"/>
    <property type="match status" value="1"/>
</dbReference>
<evidence type="ECO:0000256" key="3">
    <source>
        <dbReference type="ARBA" id="ARBA00022729"/>
    </source>
</evidence>
<dbReference type="Gene3D" id="3.10.20.310">
    <property type="entry name" value="membrane protein fhac"/>
    <property type="match status" value="1"/>
</dbReference>
<evidence type="ECO:0000256" key="4">
    <source>
        <dbReference type="ARBA" id="ARBA00023136"/>
    </source>
</evidence>
<proteinExistence type="predicted"/>
<gene>
    <name evidence="9" type="ORF">H9779_05400</name>
</gene>
<dbReference type="PANTHER" id="PTHR12815">
    <property type="entry name" value="SORTING AND ASSEMBLY MACHINERY SAMM50 PROTEIN FAMILY MEMBER"/>
    <property type="match status" value="1"/>
</dbReference>
<feature type="chain" id="PRO_5039567601" evidence="6">
    <location>
        <begin position="25"/>
        <end position="792"/>
    </location>
</feature>
<evidence type="ECO:0000259" key="7">
    <source>
        <dbReference type="Pfam" id="PF01103"/>
    </source>
</evidence>
<keyword evidence="3 6" id="KW-0732">Signal</keyword>
<organism evidence="9 10">
    <name type="scientific">Candidatus Alistipes avicola</name>
    <dbReference type="NCBI Taxonomy" id="2838432"/>
    <lineage>
        <taxon>Bacteria</taxon>
        <taxon>Pseudomonadati</taxon>
        <taxon>Bacteroidota</taxon>
        <taxon>Bacteroidia</taxon>
        <taxon>Bacteroidales</taxon>
        <taxon>Rikenellaceae</taxon>
        <taxon>Alistipes</taxon>
    </lineage>
</organism>
<evidence type="ECO:0000256" key="1">
    <source>
        <dbReference type="ARBA" id="ARBA00004370"/>
    </source>
</evidence>
<evidence type="ECO:0000256" key="2">
    <source>
        <dbReference type="ARBA" id="ARBA00022692"/>
    </source>
</evidence>
<dbReference type="Proteomes" id="UP000824259">
    <property type="component" value="Unassembled WGS sequence"/>
</dbReference>
<dbReference type="PANTHER" id="PTHR12815:SF47">
    <property type="entry name" value="TRANSLOCATION AND ASSEMBLY MODULE SUBUNIT TAMA"/>
    <property type="match status" value="1"/>
</dbReference>
<dbReference type="Pfam" id="PF01103">
    <property type="entry name" value="Omp85"/>
    <property type="match status" value="1"/>
</dbReference>
<evidence type="ECO:0000259" key="8">
    <source>
        <dbReference type="Pfam" id="PF07244"/>
    </source>
</evidence>
<dbReference type="InterPro" id="IPR000184">
    <property type="entry name" value="Bac_surfAg_D15"/>
</dbReference>
<feature type="signal peptide" evidence="6">
    <location>
        <begin position="1"/>
        <end position="24"/>
    </location>
</feature>
<name>A0A9D2RIX2_9BACT</name>
<keyword evidence="5" id="KW-0998">Cell outer membrane</keyword>
<evidence type="ECO:0000256" key="5">
    <source>
        <dbReference type="ARBA" id="ARBA00023237"/>
    </source>
</evidence>
<comment type="caution">
    <text evidence="9">The sequence shown here is derived from an EMBL/GenBank/DDBJ whole genome shotgun (WGS) entry which is preliminary data.</text>
</comment>
<keyword evidence="2" id="KW-0812">Transmembrane</keyword>
<comment type="subcellular location">
    <subcellularLocation>
        <location evidence="1">Membrane</location>
    </subcellularLocation>
</comment>
<feature type="domain" description="Bacterial surface antigen (D15)" evidence="7">
    <location>
        <begin position="388"/>
        <end position="789"/>
    </location>
</feature>
<dbReference type="InterPro" id="IPR039910">
    <property type="entry name" value="D15-like"/>
</dbReference>
<dbReference type="GO" id="GO:0019867">
    <property type="term" value="C:outer membrane"/>
    <property type="evidence" value="ECO:0007669"/>
    <property type="project" value="InterPro"/>
</dbReference>
<dbReference type="Pfam" id="PF07244">
    <property type="entry name" value="POTRA"/>
    <property type="match status" value="1"/>
</dbReference>
<feature type="domain" description="POTRA" evidence="8">
    <location>
        <begin position="171"/>
        <end position="235"/>
    </location>
</feature>
<reference evidence="9" key="1">
    <citation type="journal article" date="2021" name="PeerJ">
        <title>Extensive microbial diversity within the chicken gut microbiome revealed by metagenomics and culture.</title>
        <authorList>
            <person name="Gilroy R."/>
            <person name="Ravi A."/>
            <person name="Getino M."/>
            <person name="Pursley I."/>
            <person name="Horton D.L."/>
            <person name="Alikhan N.F."/>
            <person name="Baker D."/>
            <person name="Gharbi K."/>
            <person name="Hall N."/>
            <person name="Watson M."/>
            <person name="Adriaenssens E.M."/>
            <person name="Foster-Nyarko E."/>
            <person name="Jarju S."/>
            <person name="Secka A."/>
            <person name="Antonio M."/>
            <person name="Oren A."/>
            <person name="Chaudhuri R.R."/>
            <person name="La Ragione R."/>
            <person name="Hildebrand F."/>
            <person name="Pallen M.J."/>
        </authorList>
    </citation>
    <scope>NUCLEOTIDE SEQUENCE</scope>
    <source>
        <strain evidence="9">CHK169-11906</strain>
    </source>
</reference>
<evidence type="ECO:0000256" key="6">
    <source>
        <dbReference type="SAM" id="SignalP"/>
    </source>
</evidence>
<evidence type="ECO:0000313" key="10">
    <source>
        <dbReference type="Proteomes" id="UP000824259"/>
    </source>
</evidence>
<reference evidence="9" key="2">
    <citation type="submission" date="2021-04" db="EMBL/GenBank/DDBJ databases">
        <authorList>
            <person name="Gilroy R."/>
        </authorList>
    </citation>
    <scope>NUCLEOTIDE SEQUENCE</scope>
    <source>
        <strain evidence="9">CHK169-11906</strain>
    </source>
</reference>
<accession>A0A9D2RIX2</accession>
<dbReference type="InterPro" id="IPR010827">
    <property type="entry name" value="BamA/TamA_POTRA"/>
</dbReference>
<keyword evidence="4" id="KW-0472">Membrane</keyword>
<dbReference type="PROSITE" id="PS51257">
    <property type="entry name" value="PROKAR_LIPOPROTEIN"/>
    <property type="match status" value="1"/>
</dbReference>
<protein>
    <submittedName>
        <fullName evidence="9">BamA/TamA family outer membrane protein</fullName>
    </submittedName>
</protein>
<dbReference type="EMBL" id="DWYR01000013">
    <property type="protein sequence ID" value="HJA99018.1"/>
    <property type="molecule type" value="Genomic_DNA"/>
</dbReference>
<evidence type="ECO:0000313" key="9">
    <source>
        <dbReference type="EMBL" id="HJA99018.1"/>
    </source>
</evidence>